<dbReference type="InterPro" id="IPR019635">
    <property type="entry name" value="DUF2500"/>
</dbReference>
<sequence length="131" mass="14547">MGMGPDLSWMFDFAGTVLPIFFIVMLGIAAITAGKGLLRWSRNNSSPVKSVSARIVSKRSELRQQSQDESGASRASTAYYLTYELEGGLRMEFKVEGSEYGMSAEGDNGVLNYQGTRYHGFERHIRYSTAE</sequence>
<evidence type="ECO:0008006" key="4">
    <source>
        <dbReference type="Google" id="ProtNLM"/>
    </source>
</evidence>
<gene>
    <name evidence="2" type="ORF">B9T62_13865</name>
</gene>
<dbReference type="KEGG" id="pdh:B9T62_13865"/>
<dbReference type="RefSeq" id="WP_087915766.1">
    <property type="nucleotide sequence ID" value="NZ_CP021780.1"/>
</dbReference>
<feature type="transmembrane region" description="Helical" evidence="1">
    <location>
        <begin position="13"/>
        <end position="33"/>
    </location>
</feature>
<keyword evidence="3" id="KW-1185">Reference proteome</keyword>
<evidence type="ECO:0000313" key="2">
    <source>
        <dbReference type="EMBL" id="ASA21759.1"/>
    </source>
</evidence>
<dbReference type="Gene3D" id="2.40.50.660">
    <property type="match status" value="1"/>
</dbReference>
<dbReference type="Pfam" id="PF10694">
    <property type="entry name" value="DUF2500"/>
    <property type="match status" value="1"/>
</dbReference>
<evidence type="ECO:0000256" key="1">
    <source>
        <dbReference type="SAM" id="Phobius"/>
    </source>
</evidence>
<keyword evidence="1" id="KW-0812">Transmembrane</keyword>
<dbReference type="OrthoDB" id="282886at2"/>
<evidence type="ECO:0000313" key="3">
    <source>
        <dbReference type="Proteomes" id="UP000249890"/>
    </source>
</evidence>
<name>A0A2Z2KHT7_9BACL</name>
<dbReference type="EMBL" id="CP021780">
    <property type="protein sequence ID" value="ASA21759.1"/>
    <property type="molecule type" value="Genomic_DNA"/>
</dbReference>
<dbReference type="AlphaFoldDB" id="A0A2Z2KHT7"/>
<protein>
    <recommendedName>
        <fullName evidence="4">DUF2500 domain-containing protein</fullName>
    </recommendedName>
</protein>
<keyword evidence="1" id="KW-1133">Transmembrane helix</keyword>
<accession>A0A2Z2KHT7</accession>
<reference evidence="2 3" key="1">
    <citation type="submission" date="2017-06" db="EMBL/GenBank/DDBJ databases">
        <title>Complete genome sequence of Paenibacillus donghaensis KCTC 13049T isolated from East Sea sediment, South Korea.</title>
        <authorList>
            <person name="Jung B.K."/>
            <person name="Hong S.-J."/>
            <person name="Shin J.-H."/>
        </authorList>
    </citation>
    <scope>NUCLEOTIDE SEQUENCE [LARGE SCALE GENOMIC DNA]</scope>
    <source>
        <strain evidence="2 3">KCTC 13049</strain>
    </source>
</reference>
<keyword evidence="1" id="KW-0472">Membrane</keyword>
<proteinExistence type="predicted"/>
<organism evidence="2 3">
    <name type="scientific">Paenibacillus donghaensis</name>
    <dbReference type="NCBI Taxonomy" id="414771"/>
    <lineage>
        <taxon>Bacteria</taxon>
        <taxon>Bacillati</taxon>
        <taxon>Bacillota</taxon>
        <taxon>Bacilli</taxon>
        <taxon>Bacillales</taxon>
        <taxon>Paenibacillaceae</taxon>
        <taxon>Paenibacillus</taxon>
    </lineage>
</organism>
<dbReference type="Proteomes" id="UP000249890">
    <property type="component" value="Chromosome"/>
</dbReference>